<comment type="similarity">
    <text evidence="7">Belongs to the binding-protein-dependent transport system permease family.</text>
</comment>
<accession>A0ABS2MVQ9</accession>
<evidence type="ECO:0000256" key="5">
    <source>
        <dbReference type="ARBA" id="ARBA00022989"/>
    </source>
</evidence>
<dbReference type="EMBL" id="JAFBDR010000002">
    <property type="protein sequence ID" value="MBM7569981.1"/>
    <property type="molecule type" value="Genomic_DNA"/>
</dbReference>
<feature type="domain" description="ABC transmembrane type-1" evidence="9">
    <location>
        <begin position="98"/>
        <end position="288"/>
    </location>
</feature>
<dbReference type="PANTHER" id="PTHR43744">
    <property type="entry name" value="ABC TRANSPORTER PERMEASE PROTEIN MG189-RELATED-RELATED"/>
    <property type="match status" value="1"/>
</dbReference>
<feature type="transmembrane region" description="Helical" evidence="7">
    <location>
        <begin position="267"/>
        <end position="288"/>
    </location>
</feature>
<dbReference type="PANTHER" id="PTHR43744:SF8">
    <property type="entry name" value="SN-GLYCEROL-3-PHOSPHATE TRANSPORT SYSTEM PERMEASE PROTEIN UGPE"/>
    <property type="match status" value="1"/>
</dbReference>
<evidence type="ECO:0000256" key="8">
    <source>
        <dbReference type="SAM" id="MobiDB-lite"/>
    </source>
</evidence>
<dbReference type="PROSITE" id="PS50928">
    <property type="entry name" value="ABC_TM1"/>
    <property type="match status" value="1"/>
</dbReference>
<feature type="transmembrane region" description="Helical" evidence="7">
    <location>
        <begin position="37"/>
        <end position="58"/>
    </location>
</feature>
<dbReference type="CDD" id="cd06261">
    <property type="entry name" value="TM_PBP2"/>
    <property type="match status" value="1"/>
</dbReference>
<dbReference type="RefSeq" id="WP_239584136.1">
    <property type="nucleotide sequence ID" value="NZ_JAFBDR010000002.1"/>
</dbReference>
<dbReference type="InterPro" id="IPR035906">
    <property type="entry name" value="MetI-like_sf"/>
</dbReference>
<dbReference type="InterPro" id="IPR000515">
    <property type="entry name" value="MetI-like"/>
</dbReference>
<evidence type="ECO:0000259" key="9">
    <source>
        <dbReference type="PROSITE" id="PS50928"/>
    </source>
</evidence>
<keyword evidence="11" id="KW-1185">Reference proteome</keyword>
<feature type="compositionally biased region" description="Basic and acidic residues" evidence="8">
    <location>
        <begin position="11"/>
        <end position="24"/>
    </location>
</feature>
<dbReference type="Pfam" id="PF00528">
    <property type="entry name" value="BPD_transp_1"/>
    <property type="match status" value="1"/>
</dbReference>
<feature type="region of interest" description="Disordered" evidence="8">
    <location>
        <begin position="1"/>
        <end position="24"/>
    </location>
</feature>
<keyword evidence="3" id="KW-1003">Cell membrane</keyword>
<name>A0ABS2MVQ9_9BACI</name>
<keyword evidence="2 7" id="KW-0813">Transport</keyword>
<keyword evidence="4 7" id="KW-0812">Transmembrane</keyword>
<dbReference type="SUPFAM" id="SSF161098">
    <property type="entry name" value="MetI-like"/>
    <property type="match status" value="1"/>
</dbReference>
<evidence type="ECO:0000256" key="6">
    <source>
        <dbReference type="ARBA" id="ARBA00023136"/>
    </source>
</evidence>
<feature type="transmembrane region" description="Helical" evidence="7">
    <location>
        <begin position="135"/>
        <end position="157"/>
    </location>
</feature>
<keyword evidence="5 7" id="KW-1133">Transmembrane helix</keyword>
<sequence>MKASLPVTNHMETRPDIDPTPEPKKKLKKVNKGFKQLAVYIMLILFASAFVVPFFWLLSGSLKSSSELFANPPVWIPEVFQWSNYKEAFTSFPFLLYFKNTLIIVFFTCVGAVMSNSLIAYGFSRIEWKYRDGVFILVLATLMLPFQVIMVPLFLIFKDIGWIGTFYPLIIPHFFGNPFFIFLLRQFFIGIPKELSESAKMDGASELTIFLRIILPLSKPILATVVIFQFIEAWRDFLGPLIFLSDNRLYTLSLGVQQIMSENDPRWALLMAVGVAMTLPVIIIFFFLQRYFIEGITFTGSKG</sequence>
<keyword evidence="6 7" id="KW-0472">Membrane</keyword>
<proteinExistence type="inferred from homology"/>
<dbReference type="Gene3D" id="1.10.3720.10">
    <property type="entry name" value="MetI-like"/>
    <property type="match status" value="1"/>
</dbReference>
<dbReference type="Proteomes" id="UP001296943">
    <property type="component" value="Unassembled WGS sequence"/>
</dbReference>
<reference evidence="10 11" key="1">
    <citation type="submission" date="2021-01" db="EMBL/GenBank/DDBJ databases">
        <title>Genomic Encyclopedia of Type Strains, Phase IV (KMG-IV): sequencing the most valuable type-strain genomes for metagenomic binning, comparative biology and taxonomic classification.</title>
        <authorList>
            <person name="Goeker M."/>
        </authorList>
    </citation>
    <scope>NUCLEOTIDE SEQUENCE [LARGE SCALE GENOMIC DNA]</scope>
    <source>
        <strain evidence="10 11">DSM 23711</strain>
    </source>
</reference>
<feature type="transmembrane region" description="Helical" evidence="7">
    <location>
        <begin position="169"/>
        <end position="188"/>
    </location>
</feature>
<gene>
    <name evidence="10" type="ORF">JOC48_000459</name>
</gene>
<keyword evidence="10" id="KW-0762">Sugar transport</keyword>
<evidence type="ECO:0000313" key="10">
    <source>
        <dbReference type="EMBL" id="MBM7569981.1"/>
    </source>
</evidence>
<evidence type="ECO:0000256" key="3">
    <source>
        <dbReference type="ARBA" id="ARBA00022475"/>
    </source>
</evidence>
<comment type="subcellular location">
    <subcellularLocation>
        <location evidence="1 7">Cell membrane</location>
        <topology evidence="1 7">Multi-pass membrane protein</topology>
    </subcellularLocation>
</comment>
<organism evidence="10 11">
    <name type="scientific">Aquibacillus albus</name>
    <dbReference type="NCBI Taxonomy" id="1168171"/>
    <lineage>
        <taxon>Bacteria</taxon>
        <taxon>Bacillati</taxon>
        <taxon>Bacillota</taxon>
        <taxon>Bacilli</taxon>
        <taxon>Bacillales</taxon>
        <taxon>Bacillaceae</taxon>
        <taxon>Aquibacillus</taxon>
    </lineage>
</organism>
<evidence type="ECO:0000256" key="1">
    <source>
        <dbReference type="ARBA" id="ARBA00004651"/>
    </source>
</evidence>
<evidence type="ECO:0000256" key="2">
    <source>
        <dbReference type="ARBA" id="ARBA00022448"/>
    </source>
</evidence>
<evidence type="ECO:0000256" key="7">
    <source>
        <dbReference type="RuleBase" id="RU363032"/>
    </source>
</evidence>
<evidence type="ECO:0000313" key="11">
    <source>
        <dbReference type="Proteomes" id="UP001296943"/>
    </source>
</evidence>
<protein>
    <submittedName>
        <fullName evidence="10">Multiple sugar transport system permease protein</fullName>
    </submittedName>
</protein>
<feature type="transmembrane region" description="Helical" evidence="7">
    <location>
        <begin position="209"/>
        <end position="231"/>
    </location>
</feature>
<comment type="caution">
    <text evidence="10">The sequence shown here is derived from an EMBL/GenBank/DDBJ whole genome shotgun (WGS) entry which is preliminary data.</text>
</comment>
<feature type="transmembrane region" description="Helical" evidence="7">
    <location>
        <begin position="102"/>
        <end position="123"/>
    </location>
</feature>
<evidence type="ECO:0000256" key="4">
    <source>
        <dbReference type="ARBA" id="ARBA00022692"/>
    </source>
</evidence>